<feature type="domain" description="Reverse transcriptase zinc-binding" evidence="1">
    <location>
        <begin position="49"/>
        <end position="135"/>
    </location>
</feature>
<protein>
    <recommendedName>
        <fullName evidence="1">Reverse transcriptase zinc-binding domain-containing protein</fullName>
    </recommendedName>
</protein>
<dbReference type="Proteomes" id="UP001152523">
    <property type="component" value="Unassembled WGS sequence"/>
</dbReference>
<dbReference type="Pfam" id="PF13966">
    <property type="entry name" value="zf-RVT"/>
    <property type="match status" value="1"/>
</dbReference>
<name>A0AAV0CRX6_9ASTE</name>
<organism evidence="2 3">
    <name type="scientific">Cuscuta epithymum</name>
    <dbReference type="NCBI Taxonomy" id="186058"/>
    <lineage>
        <taxon>Eukaryota</taxon>
        <taxon>Viridiplantae</taxon>
        <taxon>Streptophyta</taxon>
        <taxon>Embryophyta</taxon>
        <taxon>Tracheophyta</taxon>
        <taxon>Spermatophyta</taxon>
        <taxon>Magnoliopsida</taxon>
        <taxon>eudicotyledons</taxon>
        <taxon>Gunneridae</taxon>
        <taxon>Pentapetalae</taxon>
        <taxon>asterids</taxon>
        <taxon>lamiids</taxon>
        <taxon>Solanales</taxon>
        <taxon>Convolvulaceae</taxon>
        <taxon>Cuscuteae</taxon>
        <taxon>Cuscuta</taxon>
        <taxon>Cuscuta subgen. Cuscuta</taxon>
    </lineage>
</organism>
<comment type="caution">
    <text evidence="2">The sequence shown here is derived from an EMBL/GenBank/DDBJ whole genome shotgun (WGS) entry which is preliminary data.</text>
</comment>
<dbReference type="InterPro" id="IPR026960">
    <property type="entry name" value="RVT-Znf"/>
</dbReference>
<evidence type="ECO:0000259" key="1">
    <source>
        <dbReference type="Pfam" id="PF13966"/>
    </source>
</evidence>
<proteinExistence type="predicted"/>
<dbReference type="AlphaFoldDB" id="A0AAV0CRX6"/>
<evidence type="ECO:0000313" key="2">
    <source>
        <dbReference type="EMBL" id="CAH9079931.1"/>
    </source>
</evidence>
<sequence length="227" mass="26308">MCTGEKRWDVDLLKDLFVQRDVDIIQGVPLSFRDVSDRVCWRWENSGQFSVRSCYRAIIGEITSSEWLGWTEMWRWKLPPKVKQFFWQACRSLLPTKDNLMSRRINCSDVCGLCGMEAESQLHLFIFCPQTKEAWDSVGWSWVEPGAGSFLEQIRREFQVKNIENLCKLIWGCWGLWGERNNRVWGGASNDLKHVMRKARVYVEGWHLAQKGAGGQTNIRGGGISGW</sequence>
<reference evidence="2" key="1">
    <citation type="submission" date="2022-07" db="EMBL/GenBank/DDBJ databases">
        <authorList>
            <person name="Macas J."/>
            <person name="Novak P."/>
            <person name="Neumann P."/>
        </authorList>
    </citation>
    <scope>NUCLEOTIDE SEQUENCE</scope>
</reference>
<gene>
    <name evidence="2" type="ORF">CEPIT_LOCUS7085</name>
</gene>
<evidence type="ECO:0000313" key="3">
    <source>
        <dbReference type="Proteomes" id="UP001152523"/>
    </source>
</evidence>
<accession>A0AAV0CRX6</accession>
<keyword evidence="3" id="KW-1185">Reference proteome</keyword>
<dbReference type="EMBL" id="CAMAPF010000034">
    <property type="protein sequence ID" value="CAH9079931.1"/>
    <property type="molecule type" value="Genomic_DNA"/>
</dbReference>